<reference evidence="1" key="1">
    <citation type="journal article" date="2023" name="G3 (Bethesda)">
        <title>Whole genome assemblies of Zophobas morio and Tenebrio molitor.</title>
        <authorList>
            <person name="Kaur S."/>
            <person name="Stinson S.A."/>
            <person name="diCenzo G.C."/>
        </authorList>
    </citation>
    <scope>NUCLEOTIDE SEQUENCE</scope>
    <source>
        <strain evidence="1">QUZm001</strain>
    </source>
</reference>
<organism evidence="1 2">
    <name type="scientific">Zophobas morio</name>
    <dbReference type="NCBI Taxonomy" id="2755281"/>
    <lineage>
        <taxon>Eukaryota</taxon>
        <taxon>Metazoa</taxon>
        <taxon>Ecdysozoa</taxon>
        <taxon>Arthropoda</taxon>
        <taxon>Hexapoda</taxon>
        <taxon>Insecta</taxon>
        <taxon>Pterygota</taxon>
        <taxon>Neoptera</taxon>
        <taxon>Endopterygota</taxon>
        <taxon>Coleoptera</taxon>
        <taxon>Polyphaga</taxon>
        <taxon>Cucujiformia</taxon>
        <taxon>Tenebrionidae</taxon>
        <taxon>Zophobas</taxon>
    </lineage>
</organism>
<protein>
    <submittedName>
        <fullName evidence="1">Uncharacterized protein</fullName>
    </submittedName>
</protein>
<dbReference type="Proteomes" id="UP001168821">
    <property type="component" value="Unassembled WGS sequence"/>
</dbReference>
<gene>
    <name evidence="1" type="ORF">Zmor_000349</name>
</gene>
<name>A0AA38MQI8_9CUCU</name>
<accession>A0AA38MQI8</accession>
<comment type="caution">
    <text evidence="1">The sequence shown here is derived from an EMBL/GenBank/DDBJ whole genome shotgun (WGS) entry which is preliminary data.</text>
</comment>
<proteinExistence type="predicted"/>
<sequence length="95" mass="10773">MRFSKDRNHPRPKTFLNGVWRLGFNAENVQRLCKERIFHGLTSASNRGVVLQWLCSTGDSLVAGRNAEPRLKARLHDAKCRKPGWATRVSLSVSN</sequence>
<keyword evidence="2" id="KW-1185">Reference proteome</keyword>
<dbReference type="EMBL" id="JALNTZ010000001">
    <property type="protein sequence ID" value="KAJ3664806.1"/>
    <property type="molecule type" value="Genomic_DNA"/>
</dbReference>
<dbReference type="AlphaFoldDB" id="A0AA38MQI8"/>
<evidence type="ECO:0000313" key="2">
    <source>
        <dbReference type="Proteomes" id="UP001168821"/>
    </source>
</evidence>
<evidence type="ECO:0000313" key="1">
    <source>
        <dbReference type="EMBL" id="KAJ3664806.1"/>
    </source>
</evidence>